<dbReference type="EMBL" id="CP062803">
    <property type="protein sequence ID" value="QOT78079.1"/>
    <property type="molecule type" value="Genomic_DNA"/>
</dbReference>
<evidence type="ECO:0000313" key="2">
    <source>
        <dbReference type="Proteomes" id="UP000397656"/>
    </source>
</evidence>
<dbReference type="AlphaFoldDB" id="A0A7M2H1J6"/>
<accession>A0A7M2H1J6</accession>
<protein>
    <submittedName>
        <fullName evidence="1">Uncharacterized protein</fullName>
    </submittedName>
</protein>
<reference evidence="1 2" key="1">
    <citation type="submission" date="2020-10" db="EMBL/GenBank/DDBJ databases">
        <title>Complete genome sequence of Cupriavidus basilensis CCUG 49340T.</title>
        <authorList>
            <person name="Salva-Serra F."/>
            <person name="Donoso R.A."/>
            <person name="Cho K.H."/>
            <person name="Yoo J.A."/>
            <person name="Lee K."/>
            <person name="Yoon S.-H."/>
            <person name="Perez-Pantoja D."/>
            <person name="Moore E.R.B."/>
        </authorList>
    </citation>
    <scope>NUCLEOTIDE SEQUENCE [LARGE SCALE GENOMIC DNA]</scope>
    <source>
        <strain evidence="2">CCUG 49340</strain>
    </source>
</reference>
<proteinExistence type="predicted"/>
<evidence type="ECO:0000313" key="1">
    <source>
        <dbReference type="EMBL" id="QOT78079.1"/>
    </source>
</evidence>
<dbReference type="RefSeq" id="WP_193692140.1">
    <property type="nucleotide sequence ID" value="NZ_CP062803.1"/>
</dbReference>
<dbReference type="GeneID" id="98400987"/>
<sequence length="88" mass="9730">MTTTRKPGEMLATAAEIREVIGPFDQEVIVRILDVGPTLDDVRTAYAWLRSDEHLMRNLAHNLGGKAAAVFDILDDEFPDFDSGGISR</sequence>
<name>A0A7M2H1J6_9BURK</name>
<organism evidence="1 2">
    <name type="scientific">Cupriavidus basilensis</name>
    <dbReference type="NCBI Taxonomy" id="68895"/>
    <lineage>
        <taxon>Bacteria</taxon>
        <taxon>Pseudomonadati</taxon>
        <taxon>Pseudomonadota</taxon>
        <taxon>Betaproteobacteria</taxon>
        <taxon>Burkholderiales</taxon>
        <taxon>Burkholderiaceae</taxon>
        <taxon>Cupriavidus</taxon>
    </lineage>
</organism>
<gene>
    <name evidence="1" type="ORF">F7R26_008735</name>
</gene>
<dbReference type="Proteomes" id="UP000397656">
    <property type="component" value="Chromosome 1"/>
</dbReference>